<comment type="caution">
    <text evidence="2">The sequence shown here is derived from an EMBL/GenBank/DDBJ whole genome shotgun (WGS) entry which is preliminary data.</text>
</comment>
<gene>
    <name evidence="2" type="ORF">GCM10023336_69220</name>
</gene>
<keyword evidence="1" id="KW-0812">Transmembrane</keyword>
<evidence type="ECO:0000313" key="3">
    <source>
        <dbReference type="Proteomes" id="UP001500124"/>
    </source>
</evidence>
<accession>A0ABP9LKL5</accession>
<keyword evidence="3" id="KW-1185">Reference proteome</keyword>
<dbReference type="RefSeq" id="WP_176151023.1">
    <property type="nucleotide sequence ID" value="NZ_BAABKC010000128.1"/>
</dbReference>
<dbReference type="Proteomes" id="UP001500124">
    <property type="component" value="Unassembled WGS sequence"/>
</dbReference>
<reference evidence="3" key="1">
    <citation type="journal article" date="2019" name="Int. J. Syst. Evol. Microbiol.">
        <title>The Global Catalogue of Microorganisms (GCM) 10K type strain sequencing project: providing services to taxonomists for standard genome sequencing and annotation.</title>
        <authorList>
            <consortium name="The Broad Institute Genomics Platform"/>
            <consortium name="The Broad Institute Genome Sequencing Center for Infectious Disease"/>
            <person name="Wu L."/>
            <person name="Ma J."/>
        </authorList>
    </citation>
    <scope>NUCLEOTIDE SEQUENCE [LARGE SCALE GENOMIC DNA]</scope>
    <source>
        <strain evidence="3">JCM 18410</strain>
    </source>
</reference>
<evidence type="ECO:0008006" key="4">
    <source>
        <dbReference type="Google" id="ProtNLM"/>
    </source>
</evidence>
<proteinExistence type="predicted"/>
<evidence type="ECO:0000313" key="2">
    <source>
        <dbReference type="EMBL" id="GAA5078016.1"/>
    </source>
</evidence>
<sequence>MSTRRLPEHEQKILDEIERALNRDRRLARRLRAVQRRRRRPDLSRMAAYAPHPVTVTVLAAVALGLMTAGIVTSQVAVVWAFAAVWPVALFAGFRLLCRWSRTG</sequence>
<keyword evidence="1" id="KW-0472">Membrane</keyword>
<evidence type="ECO:0000256" key="1">
    <source>
        <dbReference type="SAM" id="Phobius"/>
    </source>
</evidence>
<protein>
    <recommendedName>
        <fullName evidence="4">DUF3040 domain-containing protein</fullName>
    </recommendedName>
</protein>
<dbReference type="Pfam" id="PF11239">
    <property type="entry name" value="DUF3040"/>
    <property type="match status" value="1"/>
</dbReference>
<dbReference type="EMBL" id="BAABKC010000128">
    <property type="protein sequence ID" value="GAA5078016.1"/>
    <property type="molecule type" value="Genomic_DNA"/>
</dbReference>
<organism evidence="2 3">
    <name type="scientific">Streptomyces similanensis</name>
    <dbReference type="NCBI Taxonomy" id="1274988"/>
    <lineage>
        <taxon>Bacteria</taxon>
        <taxon>Bacillati</taxon>
        <taxon>Actinomycetota</taxon>
        <taxon>Actinomycetes</taxon>
        <taxon>Kitasatosporales</taxon>
        <taxon>Streptomycetaceae</taxon>
        <taxon>Streptomyces</taxon>
    </lineage>
</organism>
<feature type="transmembrane region" description="Helical" evidence="1">
    <location>
        <begin position="77"/>
        <end position="98"/>
    </location>
</feature>
<feature type="transmembrane region" description="Helical" evidence="1">
    <location>
        <begin position="46"/>
        <end position="71"/>
    </location>
</feature>
<keyword evidence="1" id="KW-1133">Transmembrane helix</keyword>
<name>A0ABP9LKL5_9ACTN</name>
<dbReference type="InterPro" id="IPR021401">
    <property type="entry name" value="DUF3040"/>
</dbReference>